<feature type="domain" description="HTH cro/C1-type" evidence="1">
    <location>
        <begin position="13"/>
        <end position="65"/>
    </location>
</feature>
<dbReference type="EMBL" id="BJCD01000053">
    <property type="protein sequence ID" value="GDZ95136.1"/>
    <property type="molecule type" value="Genomic_DNA"/>
</dbReference>
<dbReference type="SUPFAM" id="SSF47413">
    <property type="entry name" value="lambda repressor-like DNA-binding domains"/>
    <property type="match status" value="1"/>
</dbReference>
<dbReference type="AlphaFoldDB" id="A0A4P5ZG64"/>
<proteinExistence type="predicted"/>
<dbReference type="InterPro" id="IPR010982">
    <property type="entry name" value="Lambda_DNA-bd_dom_sf"/>
</dbReference>
<evidence type="ECO:0000259" key="1">
    <source>
        <dbReference type="PROSITE" id="PS50943"/>
    </source>
</evidence>
<dbReference type="InterPro" id="IPR001387">
    <property type="entry name" value="Cro/C1-type_HTH"/>
</dbReference>
<name>A0A4P5ZG64_PLAAG</name>
<dbReference type="Proteomes" id="UP000299794">
    <property type="component" value="Unassembled WGS sequence"/>
</dbReference>
<dbReference type="Pfam" id="PF01381">
    <property type="entry name" value="HTH_3"/>
    <property type="match status" value="1"/>
</dbReference>
<accession>A0A4P5ZG64</accession>
<dbReference type="GO" id="GO:0003677">
    <property type="term" value="F:DNA binding"/>
    <property type="evidence" value="ECO:0007669"/>
    <property type="project" value="InterPro"/>
</dbReference>
<dbReference type="RefSeq" id="WP_141295101.1">
    <property type="nucleotide sequence ID" value="NZ_BJCD01000053.1"/>
</dbReference>
<dbReference type="Gene3D" id="1.10.260.40">
    <property type="entry name" value="lambda repressor-like DNA-binding domains"/>
    <property type="match status" value="1"/>
</dbReference>
<gene>
    <name evidence="2" type="ORF">PA905_33750</name>
</gene>
<protein>
    <submittedName>
        <fullName evidence="2">Helix-turn-helix domain-containing protein</fullName>
    </submittedName>
</protein>
<organism evidence="2 3">
    <name type="scientific">Planktothrix agardhii CCAP 1459/11A</name>
    <dbReference type="NCBI Taxonomy" id="282420"/>
    <lineage>
        <taxon>Bacteria</taxon>
        <taxon>Bacillati</taxon>
        <taxon>Cyanobacteriota</taxon>
        <taxon>Cyanophyceae</taxon>
        <taxon>Oscillatoriophycideae</taxon>
        <taxon>Oscillatoriales</taxon>
        <taxon>Microcoleaceae</taxon>
        <taxon>Planktothrix</taxon>
    </lineage>
</organism>
<dbReference type="SMART" id="SM00530">
    <property type="entry name" value="HTH_XRE"/>
    <property type="match status" value="1"/>
</dbReference>
<evidence type="ECO:0000313" key="2">
    <source>
        <dbReference type="EMBL" id="GDZ95136.1"/>
    </source>
</evidence>
<comment type="caution">
    <text evidence="2">The sequence shown here is derived from an EMBL/GenBank/DDBJ whole genome shotgun (WGS) entry which is preliminary data.</text>
</comment>
<dbReference type="CDD" id="cd00093">
    <property type="entry name" value="HTH_XRE"/>
    <property type="match status" value="1"/>
</dbReference>
<sequence length="106" mass="12182">MDIEEKERFAEVVKNLRSDRNIRSFAKIVGVSHPTIIQWERGEGEPRRENLERIAELRGESLDNLLDYLSGKQSNPQERIFSAIQGASKEQLASFLEAISNRLKNL</sequence>
<dbReference type="PROSITE" id="PS50943">
    <property type="entry name" value="HTH_CROC1"/>
    <property type="match status" value="1"/>
</dbReference>
<evidence type="ECO:0000313" key="3">
    <source>
        <dbReference type="Proteomes" id="UP000299794"/>
    </source>
</evidence>
<reference evidence="3" key="1">
    <citation type="submission" date="2019-02" db="EMBL/GenBank/DDBJ databases">
        <title>Draft genome sequence of Planktothrix agardhii NIES-905.</title>
        <authorList>
            <person name="Yamaguchi H."/>
            <person name="Suzuki S."/>
            <person name="Kawachi M."/>
        </authorList>
    </citation>
    <scope>NUCLEOTIDE SEQUENCE [LARGE SCALE GENOMIC DNA]</scope>
    <source>
        <strain evidence="3">CCAP 1459/11A</strain>
    </source>
</reference>